<gene>
    <name evidence="1" type="ORF">RN50_00381</name>
</gene>
<sequence>MDGAGKTYVMYAMCSSTEGLSVEAIGMRNGEEYVVSEWDVTCDEVPSRRTNYTDEASATHLLRLSTEGTGAWGFVLADAA</sequence>
<reference evidence="1 2" key="1">
    <citation type="submission" date="2015-02" db="EMBL/GenBank/DDBJ databases">
        <title>Draft genome sequences of ten Microbacterium spp. with emphasis on heavy metal contaminated environments.</title>
        <authorList>
            <person name="Corretto E."/>
        </authorList>
    </citation>
    <scope>NUCLEOTIDE SEQUENCE [LARGE SCALE GENOMIC DNA]</scope>
    <source>
        <strain evidence="1 2">DSM 12966</strain>
    </source>
</reference>
<dbReference type="AlphaFoldDB" id="A0A0F0KYA5"/>
<organism evidence="1 2">
    <name type="scientific">Microbacterium foliorum</name>
    <dbReference type="NCBI Taxonomy" id="104336"/>
    <lineage>
        <taxon>Bacteria</taxon>
        <taxon>Bacillati</taxon>
        <taxon>Actinomycetota</taxon>
        <taxon>Actinomycetes</taxon>
        <taxon>Micrococcales</taxon>
        <taxon>Microbacteriaceae</taxon>
        <taxon>Microbacterium</taxon>
    </lineage>
</organism>
<evidence type="ECO:0000313" key="1">
    <source>
        <dbReference type="EMBL" id="KJL25858.1"/>
    </source>
</evidence>
<dbReference type="EMBL" id="JYIU01000025">
    <property type="protein sequence ID" value="KJL25858.1"/>
    <property type="molecule type" value="Genomic_DNA"/>
</dbReference>
<proteinExistence type="predicted"/>
<accession>A0A0F0KYA5</accession>
<keyword evidence="2" id="KW-1185">Reference proteome</keyword>
<comment type="caution">
    <text evidence="1">The sequence shown here is derived from an EMBL/GenBank/DDBJ whole genome shotgun (WGS) entry which is preliminary data.</text>
</comment>
<protein>
    <submittedName>
        <fullName evidence="1">Uncharacterized protein</fullName>
    </submittedName>
</protein>
<dbReference type="Proteomes" id="UP000033572">
    <property type="component" value="Unassembled WGS sequence"/>
</dbReference>
<evidence type="ECO:0000313" key="2">
    <source>
        <dbReference type="Proteomes" id="UP000033572"/>
    </source>
</evidence>
<dbReference type="PATRIC" id="fig|104336.4.peg.399"/>
<name>A0A0F0KYA5_9MICO</name>